<evidence type="ECO:0000256" key="1">
    <source>
        <dbReference type="ARBA" id="ARBA00022553"/>
    </source>
</evidence>
<dbReference type="Gene3D" id="3.40.50.2300">
    <property type="match status" value="1"/>
</dbReference>
<dbReference type="RefSeq" id="WP_377356560.1">
    <property type="nucleotide sequence ID" value="NZ_JBHTCM010000004.1"/>
</dbReference>
<dbReference type="EMBL" id="JBHTCM010000004">
    <property type="protein sequence ID" value="MFC7332275.1"/>
    <property type="molecule type" value="Genomic_DNA"/>
</dbReference>
<evidence type="ECO:0000259" key="3">
    <source>
        <dbReference type="PROSITE" id="PS50110"/>
    </source>
</evidence>
<comment type="caution">
    <text evidence="4">The sequence shown here is derived from an EMBL/GenBank/DDBJ whole genome shotgun (WGS) entry which is preliminary data.</text>
</comment>
<evidence type="ECO:0000256" key="2">
    <source>
        <dbReference type="PROSITE-ProRule" id="PRU00169"/>
    </source>
</evidence>
<protein>
    <submittedName>
        <fullName evidence="4">Response regulator</fullName>
    </submittedName>
</protein>
<accession>A0ABW2KSB9</accession>
<dbReference type="PANTHER" id="PTHR44591:SF3">
    <property type="entry name" value="RESPONSE REGULATORY DOMAIN-CONTAINING PROTEIN"/>
    <property type="match status" value="1"/>
</dbReference>
<keyword evidence="5" id="KW-1185">Reference proteome</keyword>
<sequence length="135" mass="14627">MPVLVQTRAVSRPLRLLVAEDEAVIALGLKQVLLSAGYEVCAIVATARDAVEAAGRMHPDLVLMDIMLRDGDGVDAACTIWASYRIRSLFMSALDATSLHDRAAAAYPLGFLTKPYRCEDLLSRLEQAARVRVGA</sequence>
<reference evidence="5" key="1">
    <citation type="journal article" date="2019" name="Int. J. Syst. Evol. Microbiol.">
        <title>The Global Catalogue of Microorganisms (GCM) 10K type strain sequencing project: providing services to taxonomists for standard genome sequencing and annotation.</title>
        <authorList>
            <consortium name="The Broad Institute Genomics Platform"/>
            <consortium name="The Broad Institute Genome Sequencing Center for Infectious Disease"/>
            <person name="Wu L."/>
            <person name="Ma J."/>
        </authorList>
    </citation>
    <scope>NUCLEOTIDE SEQUENCE [LARGE SCALE GENOMIC DNA]</scope>
    <source>
        <strain evidence="5">CGMCC 1.16275</strain>
    </source>
</reference>
<feature type="modified residue" description="4-aspartylphosphate" evidence="2">
    <location>
        <position position="65"/>
    </location>
</feature>
<dbReference type="InterPro" id="IPR050595">
    <property type="entry name" value="Bact_response_regulator"/>
</dbReference>
<evidence type="ECO:0000313" key="5">
    <source>
        <dbReference type="Proteomes" id="UP001596456"/>
    </source>
</evidence>
<organism evidence="4 5">
    <name type="scientific">Rhodocista pekingensis</name>
    <dbReference type="NCBI Taxonomy" id="201185"/>
    <lineage>
        <taxon>Bacteria</taxon>
        <taxon>Pseudomonadati</taxon>
        <taxon>Pseudomonadota</taxon>
        <taxon>Alphaproteobacteria</taxon>
        <taxon>Rhodospirillales</taxon>
        <taxon>Azospirillaceae</taxon>
        <taxon>Rhodocista</taxon>
    </lineage>
</organism>
<dbReference type="Pfam" id="PF00072">
    <property type="entry name" value="Response_reg"/>
    <property type="match status" value="1"/>
</dbReference>
<dbReference type="SMART" id="SM00448">
    <property type="entry name" value="REC"/>
    <property type="match status" value="1"/>
</dbReference>
<dbReference type="InterPro" id="IPR001789">
    <property type="entry name" value="Sig_transdc_resp-reg_receiver"/>
</dbReference>
<proteinExistence type="predicted"/>
<gene>
    <name evidence="4" type="ORF">ACFQPS_03810</name>
</gene>
<dbReference type="InterPro" id="IPR011006">
    <property type="entry name" value="CheY-like_superfamily"/>
</dbReference>
<evidence type="ECO:0000313" key="4">
    <source>
        <dbReference type="EMBL" id="MFC7332275.1"/>
    </source>
</evidence>
<dbReference type="PANTHER" id="PTHR44591">
    <property type="entry name" value="STRESS RESPONSE REGULATOR PROTEIN 1"/>
    <property type="match status" value="1"/>
</dbReference>
<feature type="domain" description="Response regulatory" evidence="3">
    <location>
        <begin position="15"/>
        <end position="129"/>
    </location>
</feature>
<dbReference type="SUPFAM" id="SSF52172">
    <property type="entry name" value="CheY-like"/>
    <property type="match status" value="1"/>
</dbReference>
<dbReference type="PROSITE" id="PS50110">
    <property type="entry name" value="RESPONSE_REGULATORY"/>
    <property type="match status" value="1"/>
</dbReference>
<dbReference type="Proteomes" id="UP001596456">
    <property type="component" value="Unassembled WGS sequence"/>
</dbReference>
<name>A0ABW2KSB9_9PROT</name>
<keyword evidence="1 2" id="KW-0597">Phosphoprotein</keyword>